<keyword evidence="3" id="KW-1185">Reference proteome</keyword>
<gene>
    <name evidence="2" type="ORF">TMS3_0104575</name>
</gene>
<dbReference type="RefSeq" id="WP_025164049.1">
    <property type="nucleotide sequence ID" value="NZ_AWSQ01000001.1"/>
</dbReference>
<organism evidence="2 3">
    <name type="scientific">Pseudomonas taeanensis MS-3</name>
    <dbReference type="NCBI Taxonomy" id="1395571"/>
    <lineage>
        <taxon>Bacteria</taxon>
        <taxon>Pseudomonadati</taxon>
        <taxon>Pseudomonadota</taxon>
        <taxon>Gammaproteobacteria</taxon>
        <taxon>Pseudomonadales</taxon>
        <taxon>Pseudomonadaceae</taxon>
        <taxon>Pseudomonas</taxon>
    </lineage>
</organism>
<evidence type="ECO:0000256" key="1">
    <source>
        <dbReference type="SAM" id="Phobius"/>
    </source>
</evidence>
<evidence type="ECO:0000313" key="2">
    <source>
        <dbReference type="EMBL" id="KFX71213.1"/>
    </source>
</evidence>
<dbReference type="EMBL" id="AWSQ01000001">
    <property type="protein sequence ID" value="KFX71213.1"/>
    <property type="molecule type" value="Genomic_DNA"/>
</dbReference>
<comment type="caution">
    <text evidence="2">The sequence shown here is derived from an EMBL/GenBank/DDBJ whole genome shotgun (WGS) entry which is preliminary data.</text>
</comment>
<keyword evidence="1" id="KW-0472">Membrane</keyword>
<name>A0A0A1YQ74_9PSED</name>
<feature type="transmembrane region" description="Helical" evidence="1">
    <location>
        <begin position="49"/>
        <end position="67"/>
    </location>
</feature>
<proteinExistence type="predicted"/>
<dbReference type="Proteomes" id="UP000030063">
    <property type="component" value="Unassembled WGS sequence"/>
</dbReference>
<evidence type="ECO:0000313" key="3">
    <source>
        <dbReference type="Proteomes" id="UP000030063"/>
    </source>
</evidence>
<keyword evidence="1" id="KW-0812">Transmembrane</keyword>
<protein>
    <submittedName>
        <fullName evidence="2">Uncharacterized protein</fullName>
    </submittedName>
</protein>
<dbReference type="OrthoDB" id="6857543at2"/>
<accession>A0A0A1YQ74</accession>
<dbReference type="AlphaFoldDB" id="A0A0A1YQ74"/>
<reference evidence="2 3" key="1">
    <citation type="journal article" date="2014" name="Genome Announc.">
        <title>Draft Genome Sequence of Petroleum Oil-Degrading Marine Bacterium Pseudomonas taeanensis Strain MS-3, Isolated from a Crude Oil-Contaminated Seashore.</title>
        <authorList>
            <person name="Lee S.Y."/>
            <person name="Kim S.H."/>
            <person name="Lee D.G."/>
            <person name="Shin S."/>
            <person name="Yun S.H."/>
            <person name="Choi C.W."/>
            <person name="Chung Y.H."/>
            <person name="Choi J.S."/>
            <person name="Kahng H.Y."/>
            <person name="Kim S.I."/>
        </authorList>
    </citation>
    <scope>NUCLEOTIDE SEQUENCE [LARGE SCALE GENOMIC DNA]</scope>
    <source>
        <strain evidence="2 3">MS-3</strain>
    </source>
</reference>
<sequence>MSKKLDHHLIKKYYRPAETKPKKPQYASGLITIALLFTAVTKLSGPIDAVLVAGMFLVLYLFIAWVTKPNCPEDIGELSAEFRKDGVRILATVDNLVEFQEKIKLSDIKSISGYIQDGWLWVRDRGILLETKHELQFRLSLNLNRQGLDNLLVSLQPSLSDMNYNIGKLRKFQP</sequence>
<keyword evidence="1" id="KW-1133">Transmembrane helix</keyword>